<protein>
    <recommendedName>
        <fullName evidence="3">DUF4371 domain-containing protein</fullName>
    </recommendedName>
</protein>
<organism evidence="1 2">
    <name type="scientific">Ceratopteris richardii</name>
    <name type="common">Triangle waterfern</name>
    <dbReference type="NCBI Taxonomy" id="49495"/>
    <lineage>
        <taxon>Eukaryota</taxon>
        <taxon>Viridiplantae</taxon>
        <taxon>Streptophyta</taxon>
        <taxon>Embryophyta</taxon>
        <taxon>Tracheophyta</taxon>
        <taxon>Polypodiopsida</taxon>
        <taxon>Polypodiidae</taxon>
        <taxon>Polypodiales</taxon>
        <taxon>Pteridineae</taxon>
        <taxon>Pteridaceae</taxon>
        <taxon>Parkerioideae</taxon>
        <taxon>Ceratopteris</taxon>
    </lineage>
</organism>
<name>A0A8T2QHE5_CERRI</name>
<evidence type="ECO:0000313" key="2">
    <source>
        <dbReference type="Proteomes" id="UP000825935"/>
    </source>
</evidence>
<dbReference type="PANTHER" id="PTHR46880">
    <property type="entry name" value="RAS-ASSOCIATING DOMAIN-CONTAINING PROTEIN"/>
    <property type="match status" value="1"/>
</dbReference>
<dbReference type="AlphaFoldDB" id="A0A8T2QHE5"/>
<accession>A0A8T2QHE5</accession>
<dbReference type="SUPFAM" id="SSF53098">
    <property type="entry name" value="Ribonuclease H-like"/>
    <property type="match status" value="1"/>
</dbReference>
<gene>
    <name evidence="1" type="ORF">KP509_35G039900</name>
</gene>
<evidence type="ECO:0000313" key="1">
    <source>
        <dbReference type="EMBL" id="KAH7282611.1"/>
    </source>
</evidence>
<proteinExistence type="predicted"/>
<dbReference type="InterPro" id="IPR012337">
    <property type="entry name" value="RNaseH-like_sf"/>
</dbReference>
<sequence>MAGSSSSSQYVVSVFDGNNHPSGKGQWDIGRTFKIDWITKFPFIEPLIIEDEEEPKFATCIPCSWKLGNQVKLQLKLDTIEKHVGKMYEKVEVEGKMENILRWKTKDECRHLQNVDAYNSHLLLLEQSNENKRSFMHLFERKLKSDNEAILMQFSIVLHILSIGKPMSDYPKWRVPLNFIGLRIQSFSTQYWTESSGWEFAKAMGEVIKSNLKISLSNATFISISLDEVTARDCTSWVCIHAYIVENYVRKAKFIGAFQLKGSATSNLLVQLVLDSISNIGGMSISDINQKIVCIGVDGCSVMHGLRNGLCVQLQQNYTPYALGIHCMSHRTNLAFKIVSEFVFVQKVEDLVHQAYAFFSKSPKRIKEFKCFSDGISKGRKLKKNIDTRWISLIGPVERLFEEYKSVIGVVNIMSLSKGIQKGKAHTLLQMLSDVETLLYLGGMLPLLREMNNLIKVSQSRDIYVMEYAVARKLTCMRLETLYSETSGFDSQEFIEWESLLQVGVEDSFLQYNKKGWLCIFVKDKQIPLYVSRKSQGVCIRKKVNQTFFSILVDSVKQGLRSICNKLTSEIRERFPRDELLEAMAIVHPLYWNHAKDKSLLTNDFKSKVQVLSDHFGKNAYLGDRILEGQFDFVKDPSNSGAMTKLWKKLDISPFLKESMSEYFKVANLCLTMILGSVEDERLWSSLTFIRNATRNRLNKNLDTCLRLFVSKSDLETFPFEEAYVIWKSQCQ</sequence>
<evidence type="ECO:0008006" key="3">
    <source>
        <dbReference type="Google" id="ProtNLM"/>
    </source>
</evidence>
<dbReference type="PANTHER" id="PTHR46880:SF5">
    <property type="entry name" value="DUF4371 DOMAIN-CONTAINING PROTEIN"/>
    <property type="match status" value="1"/>
</dbReference>
<comment type="caution">
    <text evidence="1">The sequence shown here is derived from an EMBL/GenBank/DDBJ whole genome shotgun (WGS) entry which is preliminary data.</text>
</comment>
<keyword evidence="2" id="KW-1185">Reference proteome</keyword>
<dbReference type="OrthoDB" id="545818at2759"/>
<reference evidence="1" key="1">
    <citation type="submission" date="2021-08" db="EMBL/GenBank/DDBJ databases">
        <title>WGS assembly of Ceratopteris richardii.</title>
        <authorList>
            <person name="Marchant D.B."/>
            <person name="Chen G."/>
            <person name="Jenkins J."/>
            <person name="Shu S."/>
            <person name="Leebens-Mack J."/>
            <person name="Grimwood J."/>
            <person name="Schmutz J."/>
            <person name="Soltis P."/>
            <person name="Soltis D."/>
            <person name="Chen Z.-H."/>
        </authorList>
    </citation>
    <scope>NUCLEOTIDE SEQUENCE</scope>
    <source>
        <strain evidence="1">Whitten #5841</strain>
        <tissue evidence="1">Leaf</tissue>
    </source>
</reference>
<dbReference type="Proteomes" id="UP000825935">
    <property type="component" value="Chromosome 35"/>
</dbReference>
<dbReference type="EMBL" id="CM035440">
    <property type="protein sequence ID" value="KAH7282611.1"/>
    <property type="molecule type" value="Genomic_DNA"/>
</dbReference>